<dbReference type="Proteomes" id="UP000078428">
    <property type="component" value="Unassembled WGS sequence"/>
</dbReference>
<accession>A0A178M732</accession>
<gene>
    <name evidence="1" type="ORF">A6A04_09105</name>
</gene>
<dbReference type="RefSeq" id="WP_068495820.1">
    <property type="nucleotide sequence ID" value="NZ_LWQT01000120.1"/>
</dbReference>
<reference evidence="1 2" key="1">
    <citation type="submission" date="2016-04" db="EMBL/GenBank/DDBJ databases">
        <title>Draft genome sequence of freshwater magnetotactic bacteria Magnetospirillum marisnigri SP-1 and Magnetospirillum moscoviense BB-1.</title>
        <authorList>
            <person name="Koziaeva V."/>
            <person name="Dziuba M.V."/>
            <person name="Ivanov T.M."/>
            <person name="Kuznetsov B."/>
            <person name="Grouzdev D.S."/>
        </authorList>
    </citation>
    <scope>NUCLEOTIDE SEQUENCE [LARGE SCALE GENOMIC DNA]</scope>
    <source>
        <strain evidence="1 2">SP-1</strain>
    </source>
</reference>
<evidence type="ECO:0000313" key="2">
    <source>
        <dbReference type="Proteomes" id="UP000078428"/>
    </source>
</evidence>
<organism evidence="1 2">
    <name type="scientific">Paramagnetospirillum marisnigri</name>
    <dbReference type="NCBI Taxonomy" id="1285242"/>
    <lineage>
        <taxon>Bacteria</taxon>
        <taxon>Pseudomonadati</taxon>
        <taxon>Pseudomonadota</taxon>
        <taxon>Alphaproteobacteria</taxon>
        <taxon>Rhodospirillales</taxon>
        <taxon>Magnetospirillaceae</taxon>
        <taxon>Paramagnetospirillum</taxon>
    </lineage>
</organism>
<evidence type="ECO:0000313" key="1">
    <source>
        <dbReference type="EMBL" id="OAN44027.1"/>
    </source>
</evidence>
<protein>
    <submittedName>
        <fullName evidence="1">Uncharacterized protein</fullName>
    </submittedName>
</protein>
<name>A0A178M732_9PROT</name>
<dbReference type="EMBL" id="LWQT01000120">
    <property type="protein sequence ID" value="OAN44027.1"/>
    <property type="molecule type" value="Genomic_DNA"/>
</dbReference>
<keyword evidence="2" id="KW-1185">Reference proteome</keyword>
<sequence length="83" mass="9407">MNWKSESRLSDLDPATQIEVTCRRCGLTRYETQRSLMTRAQLRQSTLDAVEAALSCADRYCKGRVRIAFIHDDLNEPFVGGLA</sequence>
<comment type="caution">
    <text evidence="1">The sequence shown here is derived from an EMBL/GenBank/DDBJ whole genome shotgun (WGS) entry which is preliminary data.</text>
</comment>
<dbReference type="AlphaFoldDB" id="A0A178M732"/>
<proteinExistence type="predicted"/>
<dbReference type="OrthoDB" id="6696050at2"/>
<dbReference type="STRING" id="1285242.A6A04_09105"/>